<dbReference type="InterPro" id="IPR029063">
    <property type="entry name" value="SAM-dependent_MTases_sf"/>
</dbReference>
<dbReference type="GO" id="GO:0032259">
    <property type="term" value="P:methylation"/>
    <property type="evidence" value="ECO:0007669"/>
    <property type="project" value="UniProtKB-KW"/>
</dbReference>
<organism evidence="4 5">
    <name type="scientific">Paractinoplanes rhizophilus</name>
    <dbReference type="NCBI Taxonomy" id="1416877"/>
    <lineage>
        <taxon>Bacteria</taxon>
        <taxon>Bacillati</taxon>
        <taxon>Actinomycetota</taxon>
        <taxon>Actinomycetes</taxon>
        <taxon>Micromonosporales</taxon>
        <taxon>Micromonosporaceae</taxon>
        <taxon>Paractinoplanes</taxon>
    </lineage>
</organism>
<keyword evidence="5" id="KW-1185">Reference proteome</keyword>
<gene>
    <name evidence="4" type="ORF">ACFQS1_34620</name>
</gene>
<dbReference type="EC" id="2.1.1.-" evidence="4"/>
<proteinExistence type="predicted"/>
<dbReference type="PROSITE" id="PS51682">
    <property type="entry name" value="SAM_OMT_I"/>
    <property type="match status" value="1"/>
</dbReference>
<evidence type="ECO:0000256" key="2">
    <source>
        <dbReference type="ARBA" id="ARBA00022679"/>
    </source>
</evidence>
<evidence type="ECO:0000256" key="1">
    <source>
        <dbReference type="ARBA" id="ARBA00022603"/>
    </source>
</evidence>
<protein>
    <submittedName>
        <fullName evidence="4">O-methyltransferase</fullName>
        <ecNumber evidence="4">2.1.1.-</ecNumber>
    </submittedName>
</protein>
<dbReference type="GO" id="GO:0008168">
    <property type="term" value="F:methyltransferase activity"/>
    <property type="evidence" value="ECO:0007669"/>
    <property type="project" value="UniProtKB-KW"/>
</dbReference>
<dbReference type="PANTHER" id="PTHR43167">
    <property type="entry name" value="PUTATIVE (AFU_ORTHOLOGUE AFUA_6G01830)-RELATED"/>
    <property type="match status" value="1"/>
</dbReference>
<sequence>MPLRALLDDLYAEGQDFDARQSDRRDRRRNLEPDAAELLAMVLRIAGARDIVEIGTSNGYSTLWLADATAGTVTTVDVAPATEARATAARAGLSGKIVFETADGGDFLAARPDRSVDLLFLDAERPEYPGWWPHPKRVLRAGGVLAIDNVLSHPGEVAPFLRLIAGDPDFTASTVAVGKGLHLAVLRE</sequence>
<dbReference type="Gene3D" id="3.40.50.150">
    <property type="entry name" value="Vaccinia Virus protein VP39"/>
    <property type="match status" value="1"/>
</dbReference>
<dbReference type="Proteomes" id="UP001596548">
    <property type="component" value="Unassembled WGS sequence"/>
</dbReference>
<keyword evidence="2 4" id="KW-0808">Transferase</keyword>
<keyword evidence="3" id="KW-0949">S-adenosyl-L-methionine</keyword>
<dbReference type="PANTHER" id="PTHR43167:SF1">
    <property type="entry name" value="PUTATIVE (AFU_ORTHOLOGUE AFUA_6G01830)-RELATED"/>
    <property type="match status" value="1"/>
</dbReference>
<dbReference type="InterPro" id="IPR002935">
    <property type="entry name" value="SAM_O-MeTrfase"/>
</dbReference>
<dbReference type="RefSeq" id="WP_378976269.1">
    <property type="nucleotide sequence ID" value="NZ_JBHTBJ010000044.1"/>
</dbReference>
<name>A0ABW2I2P4_9ACTN</name>
<dbReference type="CDD" id="cd02440">
    <property type="entry name" value="AdoMet_MTases"/>
    <property type="match status" value="1"/>
</dbReference>
<comment type="caution">
    <text evidence="4">The sequence shown here is derived from an EMBL/GenBank/DDBJ whole genome shotgun (WGS) entry which is preliminary data.</text>
</comment>
<reference evidence="5" key="1">
    <citation type="journal article" date="2019" name="Int. J. Syst. Evol. Microbiol.">
        <title>The Global Catalogue of Microorganisms (GCM) 10K type strain sequencing project: providing services to taxonomists for standard genome sequencing and annotation.</title>
        <authorList>
            <consortium name="The Broad Institute Genomics Platform"/>
            <consortium name="The Broad Institute Genome Sequencing Center for Infectious Disease"/>
            <person name="Wu L."/>
            <person name="Ma J."/>
        </authorList>
    </citation>
    <scope>NUCLEOTIDE SEQUENCE [LARGE SCALE GENOMIC DNA]</scope>
    <source>
        <strain evidence="5">XZYJT-10</strain>
    </source>
</reference>
<accession>A0ABW2I2P4</accession>
<evidence type="ECO:0000313" key="4">
    <source>
        <dbReference type="EMBL" id="MFC7279124.1"/>
    </source>
</evidence>
<dbReference type="EMBL" id="JBHTBJ010000044">
    <property type="protein sequence ID" value="MFC7279124.1"/>
    <property type="molecule type" value="Genomic_DNA"/>
</dbReference>
<dbReference type="SUPFAM" id="SSF53335">
    <property type="entry name" value="S-adenosyl-L-methionine-dependent methyltransferases"/>
    <property type="match status" value="1"/>
</dbReference>
<dbReference type="Pfam" id="PF01596">
    <property type="entry name" value="Methyltransf_3"/>
    <property type="match status" value="1"/>
</dbReference>
<evidence type="ECO:0000313" key="5">
    <source>
        <dbReference type="Proteomes" id="UP001596548"/>
    </source>
</evidence>
<keyword evidence="1 4" id="KW-0489">Methyltransferase</keyword>
<evidence type="ECO:0000256" key="3">
    <source>
        <dbReference type="ARBA" id="ARBA00022691"/>
    </source>
</evidence>